<feature type="domain" description="DUF7779" evidence="1">
    <location>
        <begin position="281"/>
        <end position="374"/>
    </location>
</feature>
<dbReference type="PANTHER" id="PTHR46082:SF6">
    <property type="entry name" value="AAA+ ATPASE DOMAIN-CONTAINING PROTEIN-RELATED"/>
    <property type="match status" value="1"/>
</dbReference>
<accession>A0A917UC01</accession>
<dbReference type="AlphaFoldDB" id="A0A917UC01"/>
<keyword evidence="3" id="KW-1185">Reference proteome</keyword>
<dbReference type="Proteomes" id="UP000642070">
    <property type="component" value="Unassembled WGS sequence"/>
</dbReference>
<dbReference type="PANTHER" id="PTHR46082">
    <property type="entry name" value="ATP/GTP-BINDING PROTEIN-RELATED"/>
    <property type="match status" value="1"/>
</dbReference>
<sequence>MTVPGAVPKPRTDGAVVASHGGIAVGTLQYQQRVAAGDPMRLDPRPGQVVGRDALLAEVGARLAAAPRPGVVALCGLGGVGKTTAALEYAYRHLDGYDLVWMFHAEEATGLLAQFHELAELLDPAGLLAQPDPVARVHGALARLPRRWLLVFDNVRDHAAVRRWLPPQGTGHVLVTTRDGHWPASQAVHLGGLTRAAAARFLLDLAGEYDTASAEAIAEQLGGLPLALAQAGGFVASTGRSLADYLELLRRNRAGVLERGVPSEHRASVIATWGLAFDELAATSPGSIALLRLLSCLAPEDIPFRLLLDDPAPVPDAVPDAVRDELQRLRDAPFGLDDAVAGLRRHSLIGPPSAVVSVHRLVQAVTLDQLHPDDRAAWTEAAVALVEAAIPDDVMVPEAWPRCAQLLPHALAVVDPAGWALGTLASFLRAAGDYATARTVSERRLEALRGTLGAEHPEALTVAADLALYVGEAGHEAEARDRFAALLPLLDRVLGAESPNALNARIHHAFYIGAAGDAARARDLLATAMPTLERVLGPENADTLAARDILANNTGEAGDAVRARELYEALLPIRERVSGPENWQTLIARSNLARWTGEAGDPAGARDQYAALVPVGERTLGREHPTVLFALAGLAAWTGEAGDPARARDMFEALLPVRQRVLGPEHPNTQATRAGLDHWTRLAAGT</sequence>
<dbReference type="Gene3D" id="3.40.50.300">
    <property type="entry name" value="P-loop containing nucleotide triphosphate hydrolases"/>
    <property type="match status" value="1"/>
</dbReference>
<dbReference type="GO" id="GO:0043531">
    <property type="term" value="F:ADP binding"/>
    <property type="evidence" value="ECO:0007669"/>
    <property type="project" value="InterPro"/>
</dbReference>
<dbReference type="PRINTS" id="PR00364">
    <property type="entry name" value="DISEASERSIST"/>
</dbReference>
<dbReference type="SUPFAM" id="SSF48452">
    <property type="entry name" value="TPR-like"/>
    <property type="match status" value="1"/>
</dbReference>
<proteinExistence type="predicted"/>
<dbReference type="Pfam" id="PF13424">
    <property type="entry name" value="TPR_12"/>
    <property type="match status" value="2"/>
</dbReference>
<evidence type="ECO:0000313" key="3">
    <source>
        <dbReference type="Proteomes" id="UP000642070"/>
    </source>
</evidence>
<dbReference type="InterPro" id="IPR053137">
    <property type="entry name" value="NLR-like"/>
</dbReference>
<name>A0A917UC01_9ACTN</name>
<dbReference type="InterPro" id="IPR056681">
    <property type="entry name" value="DUF7779"/>
</dbReference>
<organism evidence="2 3">
    <name type="scientific">Dactylosporangium sucinum</name>
    <dbReference type="NCBI Taxonomy" id="1424081"/>
    <lineage>
        <taxon>Bacteria</taxon>
        <taxon>Bacillati</taxon>
        <taxon>Actinomycetota</taxon>
        <taxon>Actinomycetes</taxon>
        <taxon>Micromonosporales</taxon>
        <taxon>Micromonosporaceae</taxon>
        <taxon>Dactylosporangium</taxon>
    </lineage>
</organism>
<dbReference type="InterPro" id="IPR011990">
    <property type="entry name" value="TPR-like_helical_dom_sf"/>
</dbReference>
<reference evidence="2" key="2">
    <citation type="submission" date="2020-09" db="EMBL/GenBank/DDBJ databases">
        <authorList>
            <person name="Sun Q."/>
            <person name="Ohkuma M."/>
        </authorList>
    </citation>
    <scope>NUCLEOTIDE SEQUENCE</scope>
    <source>
        <strain evidence="2">JCM 19831</strain>
    </source>
</reference>
<dbReference type="RefSeq" id="WP_190256703.1">
    <property type="nucleotide sequence ID" value="NZ_BMPI01000079.1"/>
</dbReference>
<dbReference type="Gene3D" id="1.25.40.10">
    <property type="entry name" value="Tetratricopeptide repeat domain"/>
    <property type="match status" value="2"/>
</dbReference>
<dbReference type="SUPFAM" id="SSF52540">
    <property type="entry name" value="P-loop containing nucleoside triphosphate hydrolases"/>
    <property type="match status" value="1"/>
</dbReference>
<evidence type="ECO:0000259" key="1">
    <source>
        <dbReference type="Pfam" id="PF25000"/>
    </source>
</evidence>
<dbReference type="InterPro" id="IPR027417">
    <property type="entry name" value="P-loop_NTPase"/>
</dbReference>
<gene>
    <name evidence="2" type="ORF">GCM10007977_095380</name>
</gene>
<evidence type="ECO:0000313" key="2">
    <source>
        <dbReference type="EMBL" id="GGM78708.1"/>
    </source>
</evidence>
<comment type="caution">
    <text evidence="2">The sequence shown here is derived from an EMBL/GenBank/DDBJ whole genome shotgun (WGS) entry which is preliminary data.</text>
</comment>
<protein>
    <recommendedName>
        <fullName evidence="1">DUF7779 domain-containing protein</fullName>
    </recommendedName>
</protein>
<dbReference type="Pfam" id="PF25000">
    <property type="entry name" value="DUF7779"/>
    <property type="match status" value="1"/>
</dbReference>
<dbReference type="EMBL" id="BMPI01000079">
    <property type="protein sequence ID" value="GGM78708.1"/>
    <property type="molecule type" value="Genomic_DNA"/>
</dbReference>
<reference evidence="2" key="1">
    <citation type="journal article" date="2014" name="Int. J. Syst. Evol. Microbiol.">
        <title>Complete genome sequence of Corynebacterium casei LMG S-19264T (=DSM 44701T), isolated from a smear-ripened cheese.</title>
        <authorList>
            <consortium name="US DOE Joint Genome Institute (JGI-PGF)"/>
            <person name="Walter F."/>
            <person name="Albersmeier A."/>
            <person name="Kalinowski J."/>
            <person name="Ruckert C."/>
        </authorList>
    </citation>
    <scope>NUCLEOTIDE SEQUENCE</scope>
    <source>
        <strain evidence="2">JCM 19831</strain>
    </source>
</reference>